<dbReference type="Pfam" id="PF02225">
    <property type="entry name" value="PA"/>
    <property type="match status" value="1"/>
</dbReference>
<dbReference type="GO" id="GO:0008270">
    <property type="term" value="F:zinc ion binding"/>
    <property type="evidence" value="ECO:0007669"/>
    <property type="project" value="UniProtKB-KW"/>
</dbReference>
<dbReference type="Ensembl" id="ENSPCET00000011165.1">
    <property type="protein sequence ID" value="ENSPCEP00000010807.1"/>
    <property type="gene ID" value="ENSPCEG00000008421.1"/>
</dbReference>
<evidence type="ECO:0000259" key="13">
    <source>
        <dbReference type="Pfam" id="PF17123"/>
    </source>
</evidence>
<reference evidence="14" key="1">
    <citation type="submission" date="2025-08" db="UniProtKB">
        <authorList>
            <consortium name="Ensembl"/>
        </authorList>
    </citation>
    <scope>IDENTIFICATION</scope>
</reference>
<keyword evidence="8" id="KW-0325">Glycoprotein</keyword>
<name>A0A8C8VIU4_9SAUR</name>
<dbReference type="InterPro" id="IPR013083">
    <property type="entry name" value="Znf_RING/FYVE/PHD"/>
</dbReference>
<evidence type="ECO:0000256" key="8">
    <source>
        <dbReference type="ARBA" id="ARBA00023180"/>
    </source>
</evidence>
<evidence type="ECO:0000256" key="11">
    <source>
        <dbReference type="SAM" id="SignalP"/>
    </source>
</evidence>
<keyword evidence="2" id="KW-0479">Metal-binding</keyword>
<keyword evidence="7 10" id="KW-0472">Membrane</keyword>
<comment type="subcellular location">
    <subcellularLocation>
        <location evidence="9">Endomembrane system</location>
        <topology evidence="9">Single-pass type I membrane protein</topology>
    </subcellularLocation>
</comment>
<evidence type="ECO:0000256" key="1">
    <source>
        <dbReference type="ARBA" id="ARBA00022692"/>
    </source>
</evidence>
<dbReference type="Proteomes" id="UP000694393">
    <property type="component" value="Unplaced"/>
</dbReference>
<evidence type="ECO:0000256" key="9">
    <source>
        <dbReference type="ARBA" id="ARBA00046288"/>
    </source>
</evidence>
<dbReference type="InterPro" id="IPR003137">
    <property type="entry name" value="PA_domain"/>
</dbReference>
<dbReference type="Gene3D" id="3.50.30.30">
    <property type="match status" value="1"/>
</dbReference>
<protein>
    <submittedName>
        <fullName evidence="14">Uncharacterized protein</fullName>
    </submittedName>
</protein>
<dbReference type="SUPFAM" id="SSF52025">
    <property type="entry name" value="PA domain"/>
    <property type="match status" value="1"/>
</dbReference>
<evidence type="ECO:0000259" key="12">
    <source>
        <dbReference type="Pfam" id="PF02225"/>
    </source>
</evidence>
<dbReference type="PANTHER" id="PTHR22702">
    <property type="entry name" value="PROTEASE-ASSOCIATED DOMAIN-CONTAINING PROTEIN"/>
    <property type="match status" value="1"/>
</dbReference>
<dbReference type="Gene3D" id="3.30.40.10">
    <property type="entry name" value="Zinc/RING finger domain, C3HC4 (zinc finger)"/>
    <property type="match status" value="1"/>
</dbReference>
<feature type="signal peptide" evidence="11">
    <location>
        <begin position="1"/>
        <end position="25"/>
    </location>
</feature>
<accession>A0A8C8VIU4</accession>
<keyword evidence="5" id="KW-0862">Zinc</keyword>
<dbReference type="Pfam" id="PF17123">
    <property type="entry name" value="zf-RING_11"/>
    <property type="match status" value="1"/>
</dbReference>
<dbReference type="InterPro" id="IPR046450">
    <property type="entry name" value="PA_dom_sf"/>
</dbReference>
<organism evidence="14 15">
    <name type="scientific">Pelusios castaneus</name>
    <name type="common">West African mud turtle</name>
    <dbReference type="NCBI Taxonomy" id="367368"/>
    <lineage>
        <taxon>Eukaryota</taxon>
        <taxon>Metazoa</taxon>
        <taxon>Chordata</taxon>
        <taxon>Craniata</taxon>
        <taxon>Vertebrata</taxon>
        <taxon>Euteleostomi</taxon>
        <taxon>Archelosauria</taxon>
        <taxon>Testudinata</taxon>
        <taxon>Testudines</taxon>
        <taxon>Pleurodira</taxon>
        <taxon>Pelomedusidae</taxon>
        <taxon>Pelusios</taxon>
    </lineage>
</organism>
<evidence type="ECO:0000256" key="5">
    <source>
        <dbReference type="ARBA" id="ARBA00022833"/>
    </source>
</evidence>
<evidence type="ECO:0000256" key="6">
    <source>
        <dbReference type="ARBA" id="ARBA00022989"/>
    </source>
</evidence>
<sequence length="251" mass="28008">MWCLLPTPLCLISVFLLLQAPVAEVFLYVVYKQNSTCMDFRALSACFGPPVPREGLRGYLTEAAPANACQPIGSPPASSNSSEVFIALIRRSGCPFGVKVLHAQQAGYKAAIVHNVNAEQLVSMVADDKEIRQQIAIQSVFMGKSASKHLKRASRYEKGQFWSHLLKYSAYIVIPYVIQEFGFMINVVVCTITLVVCARWYKKGQKITVCTFKRGDKYDTCVICMAEYEDGDQLKILPCSHAWNTHTQILV</sequence>
<feature type="domain" description="PA" evidence="12">
    <location>
        <begin position="65"/>
        <end position="149"/>
    </location>
</feature>
<evidence type="ECO:0000256" key="10">
    <source>
        <dbReference type="SAM" id="Phobius"/>
    </source>
</evidence>
<keyword evidence="15" id="KW-1185">Reference proteome</keyword>
<feature type="domain" description="RING-type" evidence="13">
    <location>
        <begin position="221"/>
        <end position="243"/>
    </location>
</feature>
<evidence type="ECO:0000256" key="3">
    <source>
        <dbReference type="ARBA" id="ARBA00022729"/>
    </source>
</evidence>
<dbReference type="GO" id="GO:0005737">
    <property type="term" value="C:cytoplasm"/>
    <property type="evidence" value="ECO:0007669"/>
    <property type="project" value="UniProtKB-ARBA"/>
</dbReference>
<evidence type="ECO:0000313" key="15">
    <source>
        <dbReference type="Proteomes" id="UP000694393"/>
    </source>
</evidence>
<proteinExistence type="predicted"/>
<evidence type="ECO:0000256" key="4">
    <source>
        <dbReference type="ARBA" id="ARBA00022771"/>
    </source>
</evidence>
<dbReference type="AlphaFoldDB" id="A0A8C8VIU4"/>
<dbReference type="SUPFAM" id="SSF57850">
    <property type="entry name" value="RING/U-box"/>
    <property type="match status" value="1"/>
</dbReference>
<dbReference type="CDD" id="cd02123">
    <property type="entry name" value="PA_C_RZF_like"/>
    <property type="match status" value="1"/>
</dbReference>
<dbReference type="PANTHER" id="PTHR22702:SF1">
    <property type="entry name" value="PROTEASE-ASSOCIATED DOMAIN-CONTAINING PROTEIN 1"/>
    <property type="match status" value="1"/>
</dbReference>
<dbReference type="InterPro" id="IPR001841">
    <property type="entry name" value="Znf_RING"/>
</dbReference>
<keyword evidence="3 11" id="KW-0732">Signal</keyword>
<dbReference type="InterPro" id="IPR044744">
    <property type="entry name" value="ZNRF4/RNF13/RNF167_PA"/>
</dbReference>
<keyword evidence="6 10" id="KW-1133">Transmembrane helix</keyword>
<dbReference type="GO" id="GO:0012505">
    <property type="term" value="C:endomembrane system"/>
    <property type="evidence" value="ECO:0007669"/>
    <property type="project" value="UniProtKB-SubCell"/>
</dbReference>
<feature type="transmembrane region" description="Helical" evidence="10">
    <location>
        <begin position="181"/>
        <end position="201"/>
    </location>
</feature>
<evidence type="ECO:0000313" key="14">
    <source>
        <dbReference type="Ensembl" id="ENSPCEP00000010807.1"/>
    </source>
</evidence>
<reference evidence="14" key="2">
    <citation type="submission" date="2025-09" db="UniProtKB">
        <authorList>
            <consortium name="Ensembl"/>
        </authorList>
    </citation>
    <scope>IDENTIFICATION</scope>
</reference>
<keyword evidence="4" id="KW-0863">Zinc-finger</keyword>
<keyword evidence="1 10" id="KW-0812">Transmembrane</keyword>
<evidence type="ECO:0000256" key="7">
    <source>
        <dbReference type="ARBA" id="ARBA00023136"/>
    </source>
</evidence>
<evidence type="ECO:0000256" key="2">
    <source>
        <dbReference type="ARBA" id="ARBA00022723"/>
    </source>
</evidence>
<feature type="chain" id="PRO_5034975127" evidence="11">
    <location>
        <begin position="26"/>
        <end position="251"/>
    </location>
</feature>